<feature type="region of interest" description="Disordered" evidence="2">
    <location>
        <begin position="464"/>
        <end position="488"/>
    </location>
</feature>
<accession>A0ABM5AW47</accession>
<name>A0ABM5AW47_VULVU</name>
<feature type="region of interest" description="Disordered" evidence="2">
    <location>
        <begin position="1"/>
        <end position="63"/>
    </location>
</feature>
<keyword evidence="3" id="KW-1185">Reference proteome</keyword>
<gene>
    <name evidence="4" type="primary">LOC140599606</name>
</gene>
<evidence type="ECO:0000256" key="1">
    <source>
        <dbReference type="ARBA" id="ARBA00035009"/>
    </source>
</evidence>
<organism evidence="3 4">
    <name type="scientific">Vulpes vulpes</name>
    <name type="common">Red fox</name>
    <dbReference type="NCBI Taxonomy" id="9627"/>
    <lineage>
        <taxon>Eukaryota</taxon>
        <taxon>Metazoa</taxon>
        <taxon>Chordata</taxon>
        <taxon>Craniata</taxon>
        <taxon>Vertebrata</taxon>
        <taxon>Euteleostomi</taxon>
        <taxon>Mammalia</taxon>
        <taxon>Eutheria</taxon>
        <taxon>Laurasiatheria</taxon>
        <taxon>Carnivora</taxon>
        <taxon>Caniformia</taxon>
        <taxon>Canidae</taxon>
        <taxon>Vulpes</taxon>
    </lineage>
</organism>
<reference evidence="3" key="1">
    <citation type="submission" date="2025-05" db="UniProtKB">
        <authorList>
            <consortium name="RefSeq"/>
        </authorList>
    </citation>
    <scope>NUCLEOTIDE SEQUENCE [LARGE SCALE GENOMIC DNA]</scope>
</reference>
<evidence type="ECO:0000313" key="4">
    <source>
        <dbReference type="RefSeq" id="XP_072619010.1"/>
    </source>
</evidence>
<dbReference type="GeneID" id="140599606"/>
<feature type="compositionally biased region" description="Basic and acidic residues" evidence="2">
    <location>
        <begin position="1"/>
        <end position="23"/>
    </location>
</feature>
<dbReference type="PANTHER" id="PTHR21859:SF12">
    <property type="entry name" value="SPERMATOGENESIS-ASSOCIATED PROTEIN 31D1"/>
    <property type="match status" value="1"/>
</dbReference>
<proteinExistence type="inferred from homology"/>
<feature type="compositionally biased region" description="Basic and acidic residues" evidence="2">
    <location>
        <begin position="46"/>
        <end position="57"/>
    </location>
</feature>
<protein>
    <submittedName>
        <fullName evidence="4">Spermatogenesis-associated protein 31D1-like</fullName>
    </submittedName>
</protein>
<dbReference type="PANTHER" id="PTHR21859">
    <property type="entry name" value="ACROSOME-SPECIFIC PROTEIN"/>
    <property type="match status" value="1"/>
</dbReference>
<reference evidence="4" key="2">
    <citation type="submission" date="2025-08" db="UniProtKB">
        <authorList>
            <consortium name="RefSeq"/>
        </authorList>
    </citation>
    <scope>IDENTIFICATION</scope>
    <source>
        <tissue evidence="4">Cell line</tissue>
    </source>
</reference>
<dbReference type="Proteomes" id="UP001652641">
    <property type="component" value="Chromosome 1"/>
</dbReference>
<sequence length="529" mass="59341">MSLQRMFRELRKTDFPPIRHDITGRASQRQTLPANRWPPTQPAREAGARHEPKDKRAYSSGRVEMQQGRKISVLVPTVSREIFRAKELDARQSRSNDILTTSKLHVNQNKVRSTVPIQSPSQNISILQDPKSSKLKEQLLSELKLKLENREYSRVHSQCTSLPPASNSLPYKVSLTHAQGIISGDIGASPVLRVHLEDTKVSMEQQQDPWVSKHVFRKHQNKNLPPAAVTVSPLGSKAEELGGWDVELGKSHLRKKSFPTKDVALKKSFPTQDVGWKKLESKPSQTLSQKDQPRPESLFREKMNPFLQWLNPGIKCKRQNSQVKGTPQSSVESRGLVKGRAAFTGMTEDQKIMTDGGKVLEEEMGRRHAIDITCPQQPLPSPTKFGKTRPKAQVQAQAQSVQGRPFNHRTPSCKETDTNSCHQEAVFGGQGHSRSIGQIRDKERCPQKAVAFKDQLLCQKYPLSMPHREPVPHPTPTSRHPGGQGPPANLLAAKSSVFRGLSLLFRHKTLLQNFQGGKTSHPQAIPYEY</sequence>
<feature type="region of interest" description="Disordered" evidence="2">
    <location>
        <begin position="397"/>
        <end position="417"/>
    </location>
</feature>
<feature type="region of interest" description="Disordered" evidence="2">
    <location>
        <begin position="276"/>
        <end position="296"/>
    </location>
</feature>
<dbReference type="RefSeq" id="XP_072619010.1">
    <property type="nucleotide sequence ID" value="XM_072762909.1"/>
</dbReference>
<evidence type="ECO:0000313" key="3">
    <source>
        <dbReference type="Proteomes" id="UP001652641"/>
    </source>
</evidence>
<comment type="similarity">
    <text evidence="1">Belongs to the SPATA31 family.</text>
</comment>
<evidence type="ECO:0000256" key="2">
    <source>
        <dbReference type="SAM" id="MobiDB-lite"/>
    </source>
</evidence>